<protein>
    <submittedName>
        <fullName evidence="8">CDP-glycerol glycerophosphotransferase</fullName>
    </submittedName>
</protein>
<reference evidence="8" key="1">
    <citation type="submission" date="2016-10" db="EMBL/GenBank/DDBJ databases">
        <authorList>
            <person name="Varghese N."/>
            <person name="Submissions S."/>
        </authorList>
    </citation>
    <scope>NUCLEOTIDE SEQUENCE [LARGE SCALE GENOMIC DNA]</scope>
    <source>
        <strain evidence="8">DSM 22082</strain>
    </source>
</reference>
<dbReference type="CDD" id="cd00761">
    <property type="entry name" value="Glyco_tranf_GTA_type"/>
    <property type="match status" value="1"/>
</dbReference>
<comment type="similarity">
    <text evidence="2">Belongs to the CDP-glycerol glycerophosphotransferase family.</text>
</comment>
<keyword evidence="5" id="KW-0777">Teichoic acid biosynthesis</keyword>
<dbReference type="InterPro" id="IPR029044">
    <property type="entry name" value="Nucleotide-diphossugar_trans"/>
</dbReference>
<dbReference type="Gene3D" id="3.40.50.11820">
    <property type="match status" value="1"/>
</dbReference>
<dbReference type="InterPro" id="IPR007554">
    <property type="entry name" value="Glycerophosphate_synth"/>
</dbReference>
<evidence type="ECO:0000256" key="5">
    <source>
        <dbReference type="ARBA" id="ARBA00022944"/>
    </source>
</evidence>
<evidence type="ECO:0000313" key="9">
    <source>
        <dbReference type="Proteomes" id="UP000199700"/>
    </source>
</evidence>
<dbReference type="GO" id="GO:0047355">
    <property type="term" value="F:CDP-glycerol glycerophosphotransferase activity"/>
    <property type="evidence" value="ECO:0007669"/>
    <property type="project" value="InterPro"/>
</dbReference>
<dbReference type="Gene3D" id="3.90.550.10">
    <property type="entry name" value="Spore Coat Polysaccharide Biosynthesis Protein SpsA, Chain A"/>
    <property type="match status" value="1"/>
</dbReference>
<evidence type="ECO:0000259" key="7">
    <source>
        <dbReference type="Pfam" id="PF00535"/>
    </source>
</evidence>
<dbReference type="OrthoDB" id="8549922at2"/>
<dbReference type="STRING" id="629680.SAMN04489751_2854"/>
<organism evidence="8 9">
    <name type="scientific">Brevibacterium sandarakinum</name>
    <dbReference type="NCBI Taxonomy" id="629680"/>
    <lineage>
        <taxon>Bacteria</taxon>
        <taxon>Bacillati</taxon>
        <taxon>Actinomycetota</taxon>
        <taxon>Actinomycetes</taxon>
        <taxon>Micrococcales</taxon>
        <taxon>Brevibacteriaceae</taxon>
        <taxon>Brevibacterium</taxon>
    </lineage>
</organism>
<name>A0A1H1V0K8_BRESA</name>
<dbReference type="SUPFAM" id="SSF53448">
    <property type="entry name" value="Nucleotide-diphospho-sugar transferases"/>
    <property type="match status" value="1"/>
</dbReference>
<dbReference type="PANTHER" id="PTHR37316">
    <property type="entry name" value="TEICHOIC ACID GLYCEROL-PHOSPHATE PRIMASE"/>
    <property type="match status" value="1"/>
</dbReference>
<dbReference type="SUPFAM" id="SSF53756">
    <property type="entry name" value="UDP-Glycosyltransferase/glycogen phosphorylase"/>
    <property type="match status" value="1"/>
</dbReference>
<keyword evidence="9" id="KW-1185">Reference proteome</keyword>
<keyword evidence="3" id="KW-1003">Cell membrane</keyword>
<dbReference type="Pfam" id="PF04464">
    <property type="entry name" value="Glyphos_transf"/>
    <property type="match status" value="1"/>
</dbReference>
<gene>
    <name evidence="8" type="ORF">SAMN04489751_2854</name>
</gene>
<comment type="subcellular location">
    <subcellularLocation>
        <location evidence="1">Cell membrane</location>
        <topology evidence="1">Peripheral membrane protein</topology>
    </subcellularLocation>
</comment>
<dbReference type="EMBL" id="LT629739">
    <property type="protein sequence ID" value="SDS78255.1"/>
    <property type="molecule type" value="Genomic_DNA"/>
</dbReference>
<sequence>MLGKYRIKRYGLSMTKFAGQFSARLRGVAGVDRTVRRRVYDSLPVRARAVVRRVIERDPLFPRQPHTISVIVPIYNVEEYLHECLRSITNQTYTNLQIIIVDDGSTDGSSAIAERFEKTDSRVRLISQANAGLGAARNTGLRAATGDFVVFSDSDDLVPPNAYNVMIQTLLQSGSDFVVGSYWRMTELRQYVPKWVKDAHSEPIIGANSSDFLLGLANVFAWNKMFRADFIEQTGLVFPEGIRYEDQLPITRAYLSARAFDVIPDKVYKWRIRFDGSSITQNKGSYEDVSDRAEVITSVYEYVNNHADAEFREYWIAKVLGMDLIPYISESLHAETDYRNRIHYLIGLLEPHVTDEVLSKIKVRARCALYAFKHGSPEELGHVMLTNGEIGPHLPTEVREDGELYFSPDYPEVVSLEFPADCLRLNRDELSVEHAINRLRWKDGRLVVDGWAFFRNVNLADVDGPKVQVYLESDANSRRLDLNVAPGSGFVSRSVRSKWPNYDRSAFSADVEVAEIVRVGSERDVLRLYISIEQLGMVETIMVTKLIANGSAGRLETVTTDGGTIIRPSLSKNLGLKFSLSEAETVVDRIRPKDNAIDVSVRTSLGKTAVLSGMDLRALQKKQKRLKGSQPLRRRQATFSVSSSPIAIRTLPQKGSLRLQNARMGSQLYVSESALPEDAVFAGGKGVRRNRRSALEVLRRGLVGYIDSVSLNGLELVVRGSALIGDQGEVEMELKSNRMTVTAESVEFAEHQFTARFTLQADEFGQSRNLPYGGYLMTMRQGRSSLALLPGRSLGGELPLDAAGDHFRLRLTKTRRGALWLSFGFASTDEETGSLNQAELQRWHREGDFEPLPDSVFFQSYLGEQATDSALAIHQELRRRRPEMKLYWGVNDDSVQLPDGAIPVVMYTTEWYEILSRAEYLVNNIYFFSWFSKRPFQTYLQTWHGTPLKKIGRSYWEDRNREPVWIERMDRQAAQWDYLVSPNAFCTAKFSEEFRYTGQILEVGYPRNDALRAPDGQVRETTKAVLGIPASKKVVLYAPTWRDSQSAKAWVANMVTFIDLQRLSQELGNDYVILVRGHGHNARAGSTVGSEGNVIDVTYYPEINDLYLIADLAITDYSSVMFDFAVTRKPMLFFVPDLEVYAEGVRGFYLDYESTVPGPIVRDADRIAGEIQKLMLPGWSPSDRYRSFLQEFCINEDGYAAQRVVDQVWG</sequence>
<accession>A0A1H1V0K8</accession>
<dbReference type="Pfam" id="PF00535">
    <property type="entry name" value="Glycos_transf_2"/>
    <property type="match status" value="1"/>
</dbReference>
<dbReference type="GO" id="GO:0005886">
    <property type="term" value="C:plasma membrane"/>
    <property type="evidence" value="ECO:0007669"/>
    <property type="project" value="UniProtKB-SubCell"/>
</dbReference>
<evidence type="ECO:0000256" key="1">
    <source>
        <dbReference type="ARBA" id="ARBA00004202"/>
    </source>
</evidence>
<dbReference type="GO" id="GO:0019350">
    <property type="term" value="P:teichoic acid biosynthetic process"/>
    <property type="evidence" value="ECO:0007669"/>
    <property type="project" value="UniProtKB-KW"/>
</dbReference>
<keyword evidence="6" id="KW-0472">Membrane</keyword>
<proteinExistence type="inferred from homology"/>
<evidence type="ECO:0000256" key="3">
    <source>
        <dbReference type="ARBA" id="ARBA00022475"/>
    </source>
</evidence>
<evidence type="ECO:0000313" key="8">
    <source>
        <dbReference type="EMBL" id="SDS78255.1"/>
    </source>
</evidence>
<dbReference type="AlphaFoldDB" id="A0A1H1V0K8"/>
<evidence type="ECO:0000256" key="2">
    <source>
        <dbReference type="ARBA" id="ARBA00010488"/>
    </source>
</evidence>
<keyword evidence="4" id="KW-0808">Transferase</keyword>
<dbReference type="InterPro" id="IPR001173">
    <property type="entry name" value="Glyco_trans_2-like"/>
</dbReference>
<feature type="domain" description="Glycosyltransferase 2-like" evidence="7">
    <location>
        <begin position="69"/>
        <end position="183"/>
    </location>
</feature>
<dbReference type="Proteomes" id="UP000199700">
    <property type="component" value="Chromosome"/>
</dbReference>
<evidence type="ECO:0000256" key="4">
    <source>
        <dbReference type="ARBA" id="ARBA00022679"/>
    </source>
</evidence>
<dbReference type="PANTHER" id="PTHR37316:SF3">
    <property type="entry name" value="TEICHOIC ACID GLYCEROL-PHOSPHATE TRANSFERASE"/>
    <property type="match status" value="1"/>
</dbReference>
<dbReference type="InterPro" id="IPR043149">
    <property type="entry name" value="TagF_N"/>
</dbReference>
<evidence type="ECO:0000256" key="6">
    <source>
        <dbReference type="ARBA" id="ARBA00023136"/>
    </source>
</evidence>
<dbReference type="Gene3D" id="3.40.50.12580">
    <property type="match status" value="1"/>
</dbReference>
<dbReference type="InterPro" id="IPR051612">
    <property type="entry name" value="Teichoic_Acid_Biosynth"/>
</dbReference>
<dbReference type="InterPro" id="IPR043148">
    <property type="entry name" value="TagF_C"/>
</dbReference>